<feature type="transmembrane region" description="Helical" evidence="1">
    <location>
        <begin position="323"/>
        <end position="342"/>
    </location>
</feature>
<keyword evidence="1" id="KW-0472">Membrane</keyword>
<feature type="transmembrane region" description="Helical" evidence="1">
    <location>
        <begin position="354"/>
        <end position="377"/>
    </location>
</feature>
<dbReference type="RefSeq" id="WP_112121293.1">
    <property type="nucleotide sequence ID" value="NZ_PRLF01000005.1"/>
</dbReference>
<reference evidence="2 3" key="1">
    <citation type="submission" date="2018-02" db="EMBL/GenBank/DDBJ databases">
        <title>Complete genome sequencing of Faecalibacterium prausnitzii strains isolated from the human gut.</title>
        <authorList>
            <person name="Fitzgerald B.C."/>
            <person name="Shkoporov A.N."/>
            <person name="Ross P.R."/>
            <person name="Hill C."/>
        </authorList>
    </citation>
    <scope>NUCLEOTIDE SEQUENCE [LARGE SCALE GENOMIC DNA]</scope>
    <source>
        <strain evidence="2 3">APC924/119</strain>
    </source>
</reference>
<evidence type="ECO:0000256" key="1">
    <source>
        <dbReference type="SAM" id="Phobius"/>
    </source>
</evidence>
<feature type="transmembrane region" description="Helical" evidence="1">
    <location>
        <begin position="20"/>
        <end position="46"/>
    </location>
</feature>
<dbReference type="Proteomes" id="UP000250550">
    <property type="component" value="Unassembled WGS sequence"/>
</dbReference>
<organism evidence="2 3">
    <name type="scientific">Faecalibacterium prausnitzii</name>
    <dbReference type="NCBI Taxonomy" id="853"/>
    <lineage>
        <taxon>Bacteria</taxon>
        <taxon>Bacillati</taxon>
        <taxon>Bacillota</taxon>
        <taxon>Clostridia</taxon>
        <taxon>Eubacteriales</taxon>
        <taxon>Oscillospiraceae</taxon>
        <taxon>Faecalibacterium</taxon>
    </lineage>
</organism>
<feature type="transmembrane region" description="Helical" evidence="1">
    <location>
        <begin position="58"/>
        <end position="77"/>
    </location>
</feature>
<keyword evidence="1" id="KW-0812">Transmembrane</keyword>
<evidence type="ECO:0000313" key="3">
    <source>
        <dbReference type="Proteomes" id="UP000250550"/>
    </source>
</evidence>
<feature type="transmembrane region" description="Helical" evidence="1">
    <location>
        <begin position="115"/>
        <end position="139"/>
    </location>
</feature>
<proteinExistence type="predicted"/>
<protein>
    <recommendedName>
        <fullName evidence="4">O-antigen ligase domain-containing protein</fullName>
    </recommendedName>
</protein>
<comment type="caution">
    <text evidence="2">The sequence shown here is derived from an EMBL/GenBank/DDBJ whole genome shotgun (WGS) entry which is preliminary data.</text>
</comment>
<gene>
    <name evidence="2" type="ORF">C4N21_05730</name>
</gene>
<evidence type="ECO:0000313" key="2">
    <source>
        <dbReference type="EMBL" id="RAW65883.1"/>
    </source>
</evidence>
<name>A0A329UWZ2_9FIRM</name>
<keyword evidence="1" id="KW-1133">Transmembrane helix</keyword>
<feature type="transmembrane region" description="Helical" evidence="1">
    <location>
        <begin position="179"/>
        <end position="197"/>
    </location>
</feature>
<accession>A0A329UWZ2</accession>
<feature type="transmembrane region" description="Helical" evidence="1">
    <location>
        <begin position="83"/>
        <end position="103"/>
    </location>
</feature>
<sequence length="407" mass="46716">MTKKSIEKWYSIILPLFPMLILYGFEILPFLTFSDYLLLFFVMAEIIKREYRLVYDKAFVPLIIYLVVQPILLLLFASDQLDFIDAAGTAWKLALYIFGIAILKKNLQKEYFVKTVRFIGVSSTVYGFLQFFLGTYAHISLSPYLPFLPVLRTGLKEQQDSWIAYNWTVRPRAWFSEPSTFAIFLLMALLVELFVVYRDKRKNVLCLIYVFGIVISHSSTGAFGLIILLLAWMLIYPQDFLYRLPKKIIIVMLLLLPLCAFLLYKSGYVDSFIGHTFVNGQGLSSQSHFIDIQAAMSEGTNVLQFLFGHGMQDVEAGYLPGWIRTYYCLGTIGVLLYAVGFYRVCRRCSRRARIIVLAFIGLNFGTEIMLGVFMLLYMSAALLQDDSCEDERNEHSARCIDIKNAAL</sequence>
<feature type="transmembrane region" description="Helical" evidence="1">
    <location>
        <begin position="204"/>
        <end position="236"/>
    </location>
</feature>
<evidence type="ECO:0008006" key="4">
    <source>
        <dbReference type="Google" id="ProtNLM"/>
    </source>
</evidence>
<dbReference type="AlphaFoldDB" id="A0A329UWZ2"/>
<dbReference type="EMBL" id="PRLF01000005">
    <property type="protein sequence ID" value="RAW65883.1"/>
    <property type="molecule type" value="Genomic_DNA"/>
</dbReference>